<dbReference type="NCBIfam" id="TIGR01777">
    <property type="entry name" value="yfcH"/>
    <property type="match status" value="1"/>
</dbReference>
<evidence type="ECO:0000256" key="1">
    <source>
        <dbReference type="ARBA" id="ARBA00009353"/>
    </source>
</evidence>
<dbReference type="InterPro" id="IPR001509">
    <property type="entry name" value="Epimerase_deHydtase"/>
</dbReference>
<dbReference type="PANTHER" id="PTHR11092:SF0">
    <property type="entry name" value="EPIMERASE FAMILY PROTEIN SDR39U1"/>
    <property type="match status" value="1"/>
</dbReference>
<dbReference type="CDD" id="cd05242">
    <property type="entry name" value="SDR_a8"/>
    <property type="match status" value="1"/>
</dbReference>
<comment type="caution">
    <text evidence="4">The sequence shown here is derived from an EMBL/GenBank/DDBJ whole genome shotgun (WGS) entry which is preliminary data.</text>
</comment>
<comment type="similarity">
    <text evidence="1">Belongs to the NAD(P)-dependent epimerase/dehydratase family. SDR39U1 subfamily.</text>
</comment>
<dbReference type="InterPro" id="IPR013549">
    <property type="entry name" value="DUF1731"/>
</dbReference>
<dbReference type="Proteomes" id="UP001073053">
    <property type="component" value="Unassembled WGS sequence"/>
</dbReference>
<name>A0A9Q4EL93_9BACI</name>
<protein>
    <submittedName>
        <fullName evidence="4">TIGR01777 family oxidoreductase</fullName>
    </submittedName>
</protein>
<proteinExistence type="inferred from homology"/>
<feature type="domain" description="NAD-dependent epimerase/dehydratase" evidence="2">
    <location>
        <begin position="3"/>
        <end position="216"/>
    </location>
</feature>
<evidence type="ECO:0000259" key="2">
    <source>
        <dbReference type="Pfam" id="PF01370"/>
    </source>
</evidence>
<sequence length="311" mass="34778">MNIAMTGGTGFLGTHLTGVLTRQGHHVYILSRNAGKTEQKNITYVQWLTEDAAPEQELPHIDIWVNLAGKSIFGRWNEKTKQQILSSRIDATREVRRLIHKQAEKPKALIQASAVGIYGTSLEKTFTEDSPTSDEDFLSHTAHMWEREGQNIEMMGIRTVYARFGVMLGEKGALPLMVLPYKLLAGGTIGTGNQWLSWIHVEDAAQLIAYAIENDSISGPVNVTAPNPVEMKQFGKTIARVKHRPHWLPVPAFFLSKALGEMSLLIVKGQRALPKKAITSGFRFTYSDLEFALSQLLTAKRLYKNGRKRQP</sequence>
<reference evidence="4" key="1">
    <citation type="submission" date="2022-02" db="EMBL/GenBank/DDBJ databases">
        <title>Crop Bioprotection Bacillus Genome Sequencing.</title>
        <authorList>
            <person name="Dunlap C."/>
        </authorList>
    </citation>
    <scope>NUCLEOTIDE SEQUENCE</scope>
    <source>
        <strain evidence="4">EC49O2N-C10</strain>
    </source>
</reference>
<evidence type="ECO:0000259" key="3">
    <source>
        <dbReference type="Pfam" id="PF08338"/>
    </source>
</evidence>
<feature type="domain" description="DUF1731" evidence="3">
    <location>
        <begin position="250"/>
        <end position="296"/>
    </location>
</feature>
<dbReference type="Pfam" id="PF01370">
    <property type="entry name" value="Epimerase"/>
    <property type="match status" value="1"/>
</dbReference>
<dbReference type="EMBL" id="JALAWA010000008">
    <property type="protein sequence ID" value="MCY9185721.1"/>
    <property type="molecule type" value="Genomic_DNA"/>
</dbReference>
<dbReference type="PANTHER" id="PTHR11092">
    <property type="entry name" value="SUGAR NUCLEOTIDE EPIMERASE RELATED"/>
    <property type="match status" value="1"/>
</dbReference>
<organism evidence="4 5">
    <name type="scientific">Bacillus halotolerans</name>
    <dbReference type="NCBI Taxonomy" id="260554"/>
    <lineage>
        <taxon>Bacteria</taxon>
        <taxon>Bacillati</taxon>
        <taxon>Bacillota</taxon>
        <taxon>Bacilli</taxon>
        <taxon>Bacillales</taxon>
        <taxon>Bacillaceae</taxon>
        <taxon>Bacillus</taxon>
    </lineage>
</organism>
<dbReference type="RefSeq" id="WP_216394906.1">
    <property type="nucleotide sequence ID" value="NZ_JAHLNF010000011.1"/>
</dbReference>
<evidence type="ECO:0000313" key="4">
    <source>
        <dbReference type="EMBL" id="MCY9185721.1"/>
    </source>
</evidence>
<evidence type="ECO:0000313" key="5">
    <source>
        <dbReference type="Proteomes" id="UP001073053"/>
    </source>
</evidence>
<dbReference type="Pfam" id="PF08338">
    <property type="entry name" value="DUF1731"/>
    <property type="match status" value="1"/>
</dbReference>
<accession>A0A9Q4EL93</accession>
<dbReference type="InterPro" id="IPR010099">
    <property type="entry name" value="SDR39U1"/>
</dbReference>
<dbReference type="AlphaFoldDB" id="A0A9Q4EL93"/>
<gene>
    <name evidence="4" type="ORF">MOF03_13880</name>
</gene>